<proteinExistence type="predicted"/>
<protein>
    <submittedName>
        <fullName evidence="1">YtzH-like family protein</fullName>
    </submittedName>
</protein>
<reference evidence="2" key="1">
    <citation type="journal article" date="2019" name="Int. J. Syst. Evol. Microbiol.">
        <title>The Global Catalogue of Microorganisms (GCM) 10K type strain sequencing project: providing services to taxonomists for standard genome sequencing and annotation.</title>
        <authorList>
            <consortium name="The Broad Institute Genomics Platform"/>
            <consortium name="The Broad Institute Genome Sequencing Center for Infectious Disease"/>
            <person name="Wu L."/>
            <person name="Ma J."/>
        </authorList>
    </citation>
    <scope>NUCLEOTIDE SEQUENCE [LARGE SCALE GENOMIC DNA]</scope>
    <source>
        <strain evidence="2">CGMCC 1.12295</strain>
    </source>
</reference>
<sequence length="92" mass="10530">MPLSYHDQIGLLKDIMVNHLEDLQGSVSECTQIGRLVKSLLANQEVHPELTPVLEEIYFYCQTGSRTKDLTGHIDSHQEHLSHWIGNIDQYT</sequence>
<evidence type="ECO:0000313" key="1">
    <source>
        <dbReference type="EMBL" id="MFD1706795.1"/>
    </source>
</evidence>
<dbReference type="EMBL" id="JBHUEO010000019">
    <property type="protein sequence ID" value="MFD1706795.1"/>
    <property type="molecule type" value="Genomic_DNA"/>
</dbReference>
<gene>
    <name evidence="1" type="ORF">ACFSCZ_08615</name>
</gene>
<keyword evidence="2" id="KW-1185">Reference proteome</keyword>
<comment type="caution">
    <text evidence="1">The sequence shown here is derived from an EMBL/GenBank/DDBJ whole genome shotgun (WGS) entry which is preliminary data.</text>
</comment>
<dbReference type="RefSeq" id="WP_380773478.1">
    <property type="nucleotide sequence ID" value="NZ_JBHUEO010000019.1"/>
</dbReference>
<accession>A0ABW4KKU1</accession>
<name>A0ABW4KKU1_9BACI</name>
<dbReference type="Proteomes" id="UP001597301">
    <property type="component" value="Unassembled WGS sequence"/>
</dbReference>
<dbReference type="Pfam" id="PF14165">
    <property type="entry name" value="YtzH"/>
    <property type="match status" value="1"/>
</dbReference>
<dbReference type="InterPro" id="IPR025547">
    <property type="entry name" value="YtzH"/>
</dbReference>
<evidence type="ECO:0000313" key="2">
    <source>
        <dbReference type="Proteomes" id="UP001597301"/>
    </source>
</evidence>
<organism evidence="1 2">
    <name type="scientific">Siminovitchia sediminis</name>
    <dbReference type="NCBI Taxonomy" id="1274353"/>
    <lineage>
        <taxon>Bacteria</taxon>
        <taxon>Bacillati</taxon>
        <taxon>Bacillota</taxon>
        <taxon>Bacilli</taxon>
        <taxon>Bacillales</taxon>
        <taxon>Bacillaceae</taxon>
        <taxon>Siminovitchia</taxon>
    </lineage>
</organism>